<feature type="domain" description="Gfd2/YDR514C-like C-terminal" evidence="2">
    <location>
        <begin position="20"/>
        <end position="266"/>
    </location>
</feature>
<evidence type="ECO:0000259" key="2">
    <source>
        <dbReference type="Pfam" id="PF21762"/>
    </source>
</evidence>
<dbReference type="Proteomes" id="UP001316803">
    <property type="component" value="Unassembled WGS sequence"/>
</dbReference>
<sequence length="398" mass="43779">MSTPVPPTLQQHITNDAVIICIDVEAHCRGPTRAQLEMAMYGHWKERRVCEVGVTILDTRHIKNIPLDDRGIESNRFFQPHEFGIEGAKHDPGPGRRNCHRAGFWPVGLAKDFKFGRVRWIKKEEIMTELVSLIEGHVDRPSNAYQGEPKQNSNIPATCKNETHNATRTCCQQAAAGKQGYRPAVFVYFARVDDQIWLSQHDTDLIGAFPNSTTIDIQQTFPSTTIARNLGKPQCSAGDLLEKLGNPTASRHNGGNDAFYELQAYLAGLCLTRAQRNTIGIGGIIEPELPKMWEGWVRRHASAMEDVRARLTRPFLSVDENEVAWPSLLSGPSASRSSSVQQVTSCAQTIVSAEPGVSTSSSSVASPVLAAMPALPGSDTQPRRPAKKGKKTWAPLVL</sequence>
<gene>
    <name evidence="3" type="ORF">OHC33_001945</name>
</gene>
<dbReference type="Pfam" id="PF21762">
    <property type="entry name" value="DEDDh_C"/>
    <property type="match status" value="1"/>
</dbReference>
<dbReference type="InterPro" id="IPR048519">
    <property type="entry name" value="Gfd2/YDR514C-like_C"/>
</dbReference>
<dbReference type="PANTHER" id="PTHR28083">
    <property type="entry name" value="GOOD FOR FULL DBP5 ACTIVITY PROTEIN 2"/>
    <property type="match status" value="1"/>
</dbReference>
<reference evidence="3 4" key="1">
    <citation type="submission" date="2022-12" db="EMBL/GenBank/DDBJ databases">
        <title>Genomic features and morphological characterization of a novel Knufia sp. strain isolated from spacecraft assembly facility.</title>
        <authorList>
            <person name="Teixeira M."/>
            <person name="Chander A.M."/>
            <person name="Stajich J.E."/>
            <person name="Venkateswaran K."/>
        </authorList>
    </citation>
    <scope>NUCLEOTIDE SEQUENCE [LARGE SCALE GENOMIC DNA]</scope>
    <source>
        <strain evidence="3 4">FJI-L2-BK-P2</strain>
    </source>
</reference>
<feature type="region of interest" description="Disordered" evidence="1">
    <location>
        <begin position="372"/>
        <end position="398"/>
    </location>
</feature>
<comment type="caution">
    <text evidence="3">The sequence shown here is derived from an EMBL/GenBank/DDBJ whole genome shotgun (WGS) entry which is preliminary data.</text>
</comment>
<dbReference type="AlphaFoldDB" id="A0AAN8EUT7"/>
<organism evidence="3 4">
    <name type="scientific">Knufia fluminis</name>
    <dbReference type="NCBI Taxonomy" id="191047"/>
    <lineage>
        <taxon>Eukaryota</taxon>
        <taxon>Fungi</taxon>
        <taxon>Dikarya</taxon>
        <taxon>Ascomycota</taxon>
        <taxon>Pezizomycotina</taxon>
        <taxon>Eurotiomycetes</taxon>
        <taxon>Chaetothyriomycetidae</taxon>
        <taxon>Chaetothyriales</taxon>
        <taxon>Trichomeriaceae</taxon>
        <taxon>Knufia</taxon>
    </lineage>
</organism>
<protein>
    <recommendedName>
        <fullName evidence="2">Gfd2/YDR514C-like C-terminal domain-containing protein</fullName>
    </recommendedName>
</protein>
<dbReference type="EMBL" id="JAKLMC020000004">
    <property type="protein sequence ID" value="KAK5956460.1"/>
    <property type="molecule type" value="Genomic_DNA"/>
</dbReference>
<dbReference type="PANTHER" id="PTHR28083:SF1">
    <property type="entry name" value="GOOD FOR FULL DBP5 ACTIVITY PROTEIN 2"/>
    <property type="match status" value="1"/>
</dbReference>
<evidence type="ECO:0000256" key="1">
    <source>
        <dbReference type="SAM" id="MobiDB-lite"/>
    </source>
</evidence>
<evidence type="ECO:0000313" key="3">
    <source>
        <dbReference type="EMBL" id="KAK5956460.1"/>
    </source>
</evidence>
<keyword evidence="4" id="KW-1185">Reference proteome</keyword>
<dbReference type="GO" id="GO:0005634">
    <property type="term" value="C:nucleus"/>
    <property type="evidence" value="ECO:0007669"/>
    <property type="project" value="TreeGrafter"/>
</dbReference>
<dbReference type="InterPro" id="IPR040151">
    <property type="entry name" value="Gfd2/YDR514C-like"/>
</dbReference>
<proteinExistence type="predicted"/>
<name>A0AAN8EUT7_9EURO</name>
<evidence type="ECO:0000313" key="4">
    <source>
        <dbReference type="Proteomes" id="UP001316803"/>
    </source>
</evidence>
<accession>A0AAN8EUT7</accession>